<protein>
    <submittedName>
        <fullName evidence="2">Uncharacterized protein</fullName>
    </submittedName>
</protein>
<dbReference type="EMBL" id="JAIWYP010000001">
    <property type="protein sequence ID" value="KAH3877068.1"/>
    <property type="molecule type" value="Genomic_DNA"/>
</dbReference>
<dbReference type="Proteomes" id="UP000828390">
    <property type="component" value="Unassembled WGS sequence"/>
</dbReference>
<organism evidence="2 3">
    <name type="scientific">Dreissena polymorpha</name>
    <name type="common">Zebra mussel</name>
    <name type="synonym">Mytilus polymorpha</name>
    <dbReference type="NCBI Taxonomy" id="45954"/>
    <lineage>
        <taxon>Eukaryota</taxon>
        <taxon>Metazoa</taxon>
        <taxon>Spiralia</taxon>
        <taxon>Lophotrochozoa</taxon>
        <taxon>Mollusca</taxon>
        <taxon>Bivalvia</taxon>
        <taxon>Autobranchia</taxon>
        <taxon>Heteroconchia</taxon>
        <taxon>Euheterodonta</taxon>
        <taxon>Imparidentia</taxon>
        <taxon>Neoheterodontei</taxon>
        <taxon>Myida</taxon>
        <taxon>Dreissenoidea</taxon>
        <taxon>Dreissenidae</taxon>
        <taxon>Dreissena</taxon>
    </lineage>
</organism>
<sequence>MGGLVRDSKEKAQLLCDQFKSTFTEDTGETHFPHTTKRFSIQTPPLPINTIGVE</sequence>
<evidence type="ECO:0000313" key="2">
    <source>
        <dbReference type="EMBL" id="KAH3877068.1"/>
    </source>
</evidence>
<dbReference type="AlphaFoldDB" id="A0A9D4MHK3"/>
<evidence type="ECO:0000313" key="3">
    <source>
        <dbReference type="Proteomes" id="UP000828390"/>
    </source>
</evidence>
<keyword evidence="3" id="KW-1185">Reference proteome</keyword>
<reference evidence="2" key="1">
    <citation type="journal article" date="2019" name="bioRxiv">
        <title>The Genome of the Zebra Mussel, Dreissena polymorpha: A Resource for Invasive Species Research.</title>
        <authorList>
            <person name="McCartney M.A."/>
            <person name="Auch B."/>
            <person name="Kono T."/>
            <person name="Mallez S."/>
            <person name="Zhang Y."/>
            <person name="Obille A."/>
            <person name="Becker A."/>
            <person name="Abrahante J.E."/>
            <person name="Garbe J."/>
            <person name="Badalamenti J.P."/>
            <person name="Herman A."/>
            <person name="Mangelson H."/>
            <person name="Liachko I."/>
            <person name="Sullivan S."/>
            <person name="Sone E.D."/>
            <person name="Koren S."/>
            <person name="Silverstein K.A.T."/>
            <person name="Beckman K.B."/>
            <person name="Gohl D.M."/>
        </authorList>
    </citation>
    <scope>NUCLEOTIDE SEQUENCE</scope>
    <source>
        <strain evidence="2">Duluth1</strain>
        <tissue evidence="2">Whole animal</tissue>
    </source>
</reference>
<name>A0A9D4MHK3_DREPO</name>
<gene>
    <name evidence="2" type="ORF">DPMN_000924</name>
</gene>
<accession>A0A9D4MHK3</accession>
<reference evidence="2" key="2">
    <citation type="submission" date="2020-11" db="EMBL/GenBank/DDBJ databases">
        <authorList>
            <person name="McCartney M.A."/>
            <person name="Auch B."/>
            <person name="Kono T."/>
            <person name="Mallez S."/>
            <person name="Becker A."/>
            <person name="Gohl D.M."/>
            <person name="Silverstein K.A.T."/>
            <person name="Koren S."/>
            <person name="Bechman K.B."/>
            <person name="Herman A."/>
            <person name="Abrahante J.E."/>
            <person name="Garbe J."/>
        </authorList>
    </citation>
    <scope>NUCLEOTIDE SEQUENCE</scope>
    <source>
        <strain evidence="2">Duluth1</strain>
        <tissue evidence="2">Whole animal</tissue>
    </source>
</reference>
<evidence type="ECO:0000256" key="1">
    <source>
        <dbReference type="SAM" id="MobiDB-lite"/>
    </source>
</evidence>
<proteinExistence type="predicted"/>
<comment type="caution">
    <text evidence="2">The sequence shown here is derived from an EMBL/GenBank/DDBJ whole genome shotgun (WGS) entry which is preliminary data.</text>
</comment>
<feature type="region of interest" description="Disordered" evidence="1">
    <location>
        <begin position="27"/>
        <end position="54"/>
    </location>
</feature>